<proteinExistence type="predicted"/>
<organism evidence="1 2">
    <name type="scientific">Pseudoxanthomonas gei</name>
    <dbReference type="NCBI Taxonomy" id="1383030"/>
    <lineage>
        <taxon>Bacteria</taxon>
        <taxon>Pseudomonadati</taxon>
        <taxon>Pseudomonadota</taxon>
        <taxon>Gammaproteobacteria</taxon>
        <taxon>Lysobacterales</taxon>
        <taxon>Lysobacteraceae</taxon>
        <taxon>Pseudoxanthomonas</taxon>
    </lineage>
</organism>
<sequence length="77" mass="8979">MKMRRLERRIFLVEPRSPGALACSARLTGWALQERRESRSQEIMAPTLLAIRHCVLRDWRRSYSSGCFGLWSVRSGE</sequence>
<accession>A0ABX0ADR0</accession>
<comment type="caution">
    <text evidence="1">The sequence shown here is derived from an EMBL/GenBank/DDBJ whole genome shotgun (WGS) entry which is preliminary data.</text>
</comment>
<evidence type="ECO:0000313" key="2">
    <source>
        <dbReference type="Proteomes" id="UP001429354"/>
    </source>
</evidence>
<name>A0ABX0ADR0_9GAMM</name>
<evidence type="ECO:0000313" key="1">
    <source>
        <dbReference type="EMBL" id="NDK39018.1"/>
    </source>
</evidence>
<keyword evidence="2" id="KW-1185">Reference proteome</keyword>
<reference evidence="1 2" key="1">
    <citation type="submission" date="2018-07" db="EMBL/GenBank/DDBJ databases">
        <title>Whole genome Sequencing of Pseudoxanthomonas gei KCTC 32298 (T).</title>
        <authorList>
            <person name="Kumar S."/>
            <person name="Bansal K."/>
            <person name="Kaur A."/>
            <person name="Patil P."/>
            <person name="Sharma S."/>
            <person name="Patil P.B."/>
        </authorList>
    </citation>
    <scope>NUCLEOTIDE SEQUENCE [LARGE SCALE GENOMIC DNA]</scope>
    <source>
        <strain evidence="1 2">KCTC 32298</strain>
    </source>
</reference>
<dbReference type="EMBL" id="QOVG01000005">
    <property type="protein sequence ID" value="NDK39018.1"/>
    <property type="molecule type" value="Genomic_DNA"/>
</dbReference>
<dbReference type="RefSeq" id="WP_162349586.1">
    <property type="nucleotide sequence ID" value="NZ_QOVG01000005.1"/>
</dbReference>
<protein>
    <submittedName>
        <fullName evidence="1">Uncharacterized protein</fullName>
    </submittedName>
</protein>
<dbReference type="Proteomes" id="UP001429354">
    <property type="component" value="Unassembled WGS sequence"/>
</dbReference>
<gene>
    <name evidence="1" type="ORF">DT603_09215</name>
</gene>